<dbReference type="InterPro" id="IPR023586">
    <property type="entry name" value="Ile-tRNA-ligase_type2"/>
</dbReference>
<organism evidence="7">
    <name type="scientific">Bacteroides ovatus</name>
    <dbReference type="NCBI Taxonomy" id="28116"/>
    <lineage>
        <taxon>Bacteria</taxon>
        <taxon>Pseudomonadati</taxon>
        <taxon>Bacteroidota</taxon>
        <taxon>Bacteroidia</taxon>
        <taxon>Bacteroidales</taxon>
        <taxon>Bacteroidaceae</taxon>
        <taxon>Bacteroides</taxon>
    </lineage>
</organism>
<keyword evidence="4" id="KW-0648">Protein biosynthesis</keyword>
<dbReference type="InterPro" id="IPR002300">
    <property type="entry name" value="aa-tRNA-synth_Ia"/>
</dbReference>
<accession>A0A642C0Y5</accession>
<dbReference type="Gene3D" id="3.40.50.620">
    <property type="entry name" value="HUPs"/>
    <property type="match status" value="1"/>
</dbReference>
<evidence type="ECO:0000313" key="7">
    <source>
        <dbReference type="EMBL" id="KAA4632013.1"/>
    </source>
</evidence>
<dbReference type="GO" id="GO:0005524">
    <property type="term" value="F:ATP binding"/>
    <property type="evidence" value="ECO:0007669"/>
    <property type="project" value="UniProtKB-KW"/>
</dbReference>
<dbReference type="GO" id="GO:0004822">
    <property type="term" value="F:isoleucine-tRNA ligase activity"/>
    <property type="evidence" value="ECO:0007669"/>
    <property type="project" value="InterPro"/>
</dbReference>
<evidence type="ECO:0000256" key="1">
    <source>
        <dbReference type="ARBA" id="ARBA00022598"/>
    </source>
</evidence>
<protein>
    <submittedName>
        <fullName evidence="7">Class I tRNA ligase family protein</fullName>
    </submittedName>
</protein>
<keyword evidence="3" id="KW-0067">ATP-binding</keyword>
<reference evidence="7" key="1">
    <citation type="journal article" date="2019" name="Nat. Med.">
        <title>A library of human gut bacterial isolates paired with longitudinal multiomics data enables mechanistic microbiome research.</title>
        <authorList>
            <person name="Poyet M."/>
            <person name="Groussin M."/>
            <person name="Gibbons S.M."/>
            <person name="Avila-Pacheco J."/>
            <person name="Jiang X."/>
            <person name="Kearney S.M."/>
            <person name="Perrotta A.R."/>
            <person name="Berdy B."/>
            <person name="Zhao S."/>
            <person name="Lieberman T.D."/>
            <person name="Swanson P.K."/>
            <person name="Smith M."/>
            <person name="Roesemann S."/>
            <person name="Alexander J.E."/>
            <person name="Rich S.A."/>
            <person name="Livny J."/>
            <person name="Vlamakis H."/>
            <person name="Clish C."/>
            <person name="Bullock K."/>
            <person name="Deik A."/>
            <person name="Scott J."/>
            <person name="Pierce K.A."/>
            <person name="Xavier R.J."/>
            <person name="Alm E.J."/>
        </authorList>
    </citation>
    <scope>NUCLEOTIDE SEQUENCE</scope>
    <source>
        <strain evidence="7">BIOML-A16</strain>
    </source>
</reference>
<dbReference type="SUPFAM" id="SSF52374">
    <property type="entry name" value="Nucleotidylyl transferase"/>
    <property type="match status" value="1"/>
</dbReference>
<proteinExistence type="predicted"/>
<evidence type="ECO:0000256" key="5">
    <source>
        <dbReference type="ARBA" id="ARBA00023146"/>
    </source>
</evidence>
<dbReference type="InterPro" id="IPR014729">
    <property type="entry name" value="Rossmann-like_a/b/a_fold"/>
</dbReference>
<comment type="caution">
    <text evidence="7">The sequence shown here is derived from an EMBL/GenBank/DDBJ whole genome shotgun (WGS) entry which is preliminary data.</text>
</comment>
<sequence>MSKKFAEYSKLDLSNVNKEVLKKWQDGDIFHKSLEIREGHPSFVFYEGPPSANGMPGIHHVIARSIKDIFCRYKTMKGYLVNRKAGWDTHGLPVELGVEKTLGITKEDIGKKISVAEYNAACRRDVMKFTKEWTDLTQKMGYWVDLENPYITYDNRYIETLWYLLKELYKKGLLYKGYTIQP</sequence>
<feature type="non-terminal residue" evidence="7">
    <location>
        <position position="182"/>
    </location>
</feature>
<dbReference type="GO" id="GO:0006428">
    <property type="term" value="P:isoleucyl-tRNA aminoacylation"/>
    <property type="evidence" value="ECO:0007669"/>
    <property type="project" value="TreeGrafter"/>
</dbReference>
<dbReference type="EMBL" id="VWFQ01000128">
    <property type="protein sequence ID" value="KAA4632013.1"/>
    <property type="molecule type" value="Genomic_DNA"/>
</dbReference>
<feature type="domain" description="Aminoacyl-tRNA synthetase class Ia" evidence="6">
    <location>
        <begin position="20"/>
        <end position="178"/>
    </location>
</feature>
<evidence type="ECO:0000259" key="6">
    <source>
        <dbReference type="Pfam" id="PF00133"/>
    </source>
</evidence>
<dbReference type="PANTHER" id="PTHR42780">
    <property type="entry name" value="SOLEUCYL-TRNA SYNTHETASE"/>
    <property type="match status" value="1"/>
</dbReference>
<dbReference type="Pfam" id="PF00133">
    <property type="entry name" value="tRNA-synt_1"/>
    <property type="match status" value="1"/>
</dbReference>
<gene>
    <name evidence="7" type="ORF">F3B52_27110</name>
</gene>
<evidence type="ECO:0000256" key="2">
    <source>
        <dbReference type="ARBA" id="ARBA00022741"/>
    </source>
</evidence>
<evidence type="ECO:0000256" key="3">
    <source>
        <dbReference type="ARBA" id="ARBA00022840"/>
    </source>
</evidence>
<keyword evidence="5" id="KW-0030">Aminoacyl-tRNA synthetase</keyword>
<dbReference type="AlphaFoldDB" id="A0A642C0Y5"/>
<dbReference type="PANTHER" id="PTHR42780:SF1">
    <property type="entry name" value="ISOLEUCINE--TRNA LIGASE, CYTOPLASMIC"/>
    <property type="match status" value="1"/>
</dbReference>
<name>A0A642C0Y5_BACOV</name>
<keyword evidence="2" id="KW-0547">Nucleotide-binding</keyword>
<keyword evidence="1 7" id="KW-0436">Ligase</keyword>
<evidence type="ECO:0000256" key="4">
    <source>
        <dbReference type="ARBA" id="ARBA00022917"/>
    </source>
</evidence>